<proteinExistence type="predicted"/>
<reference evidence="10 11" key="1">
    <citation type="submission" date="2019-07" db="EMBL/GenBank/DDBJ databases">
        <title>Whole genome shotgun sequence of Methylobacterium haplocladii NBRC 107714.</title>
        <authorList>
            <person name="Hosoyama A."/>
            <person name="Uohara A."/>
            <person name="Ohji S."/>
            <person name="Ichikawa N."/>
        </authorList>
    </citation>
    <scope>NUCLEOTIDE SEQUENCE [LARGE SCALE GENOMIC DNA]</scope>
    <source>
        <strain evidence="10 11">NBRC 107714</strain>
    </source>
</reference>
<keyword evidence="5 7" id="KW-0472">Membrane</keyword>
<evidence type="ECO:0000313" key="10">
    <source>
        <dbReference type="EMBL" id="GEO97809.1"/>
    </source>
</evidence>
<dbReference type="Pfam" id="PF02706">
    <property type="entry name" value="Wzz"/>
    <property type="match status" value="1"/>
</dbReference>
<dbReference type="GO" id="GO:0005886">
    <property type="term" value="C:plasma membrane"/>
    <property type="evidence" value="ECO:0007669"/>
    <property type="project" value="UniProtKB-SubCell"/>
</dbReference>
<feature type="domain" description="Tyrosine-protein kinase G-rich" evidence="9">
    <location>
        <begin position="389"/>
        <end position="462"/>
    </location>
</feature>
<dbReference type="InterPro" id="IPR027417">
    <property type="entry name" value="P-loop_NTPase"/>
</dbReference>
<feature type="domain" description="Polysaccharide chain length determinant N-terminal" evidence="8">
    <location>
        <begin position="20"/>
        <end position="110"/>
    </location>
</feature>
<dbReference type="SUPFAM" id="SSF52540">
    <property type="entry name" value="P-loop containing nucleoside triphosphate hydrolases"/>
    <property type="match status" value="1"/>
</dbReference>
<dbReference type="InterPro" id="IPR003856">
    <property type="entry name" value="LPS_length_determ_N"/>
</dbReference>
<organism evidence="10 11">
    <name type="scientific">Methylobacterium haplocladii</name>
    <dbReference type="NCBI Taxonomy" id="1176176"/>
    <lineage>
        <taxon>Bacteria</taxon>
        <taxon>Pseudomonadati</taxon>
        <taxon>Pseudomonadota</taxon>
        <taxon>Alphaproteobacteria</taxon>
        <taxon>Hyphomicrobiales</taxon>
        <taxon>Methylobacteriaceae</taxon>
        <taxon>Methylobacterium</taxon>
    </lineage>
</organism>
<dbReference type="InterPro" id="IPR050445">
    <property type="entry name" value="Bact_polysacc_biosynth/exp"/>
</dbReference>
<feature type="coiled-coil region" evidence="6">
    <location>
        <begin position="217"/>
        <end position="280"/>
    </location>
</feature>
<dbReference type="Gene3D" id="3.40.50.300">
    <property type="entry name" value="P-loop containing nucleotide triphosphate hydrolases"/>
    <property type="match status" value="1"/>
</dbReference>
<keyword evidence="2" id="KW-1003">Cell membrane</keyword>
<evidence type="ECO:0000313" key="11">
    <source>
        <dbReference type="Proteomes" id="UP000321258"/>
    </source>
</evidence>
<comment type="caution">
    <text evidence="10">The sequence shown here is derived from an EMBL/GenBank/DDBJ whole genome shotgun (WGS) entry which is preliminary data.</text>
</comment>
<accession>A0A512IJD6</accession>
<evidence type="ECO:0000256" key="6">
    <source>
        <dbReference type="SAM" id="Coils"/>
    </source>
</evidence>
<feature type="coiled-coil region" evidence="6">
    <location>
        <begin position="349"/>
        <end position="376"/>
    </location>
</feature>
<keyword evidence="3 7" id="KW-0812">Transmembrane</keyword>
<keyword evidence="4 7" id="KW-1133">Transmembrane helix</keyword>
<dbReference type="EMBL" id="BJZT01000002">
    <property type="protein sequence ID" value="GEO97809.1"/>
    <property type="molecule type" value="Genomic_DNA"/>
</dbReference>
<evidence type="ECO:0000256" key="3">
    <source>
        <dbReference type="ARBA" id="ARBA00022692"/>
    </source>
</evidence>
<dbReference type="GO" id="GO:0004713">
    <property type="term" value="F:protein tyrosine kinase activity"/>
    <property type="evidence" value="ECO:0007669"/>
    <property type="project" value="TreeGrafter"/>
</dbReference>
<evidence type="ECO:0000259" key="9">
    <source>
        <dbReference type="Pfam" id="PF13807"/>
    </source>
</evidence>
<dbReference type="PANTHER" id="PTHR32309">
    <property type="entry name" value="TYROSINE-PROTEIN KINASE"/>
    <property type="match status" value="1"/>
</dbReference>
<name>A0A512IJD6_9HYPH</name>
<dbReference type="Proteomes" id="UP000321258">
    <property type="component" value="Unassembled WGS sequence"/>
</dbReference>
<sequence length="692" mass="74713">MLLPYVPIRPNHAAKDTAADVGDLWRIIVRRRGTVLFTTAIFLLGALLYSLLAAPLFSATSQLLIDPRNRQVVSRDLNDSAVAPDGGVTVVESQVKVIESDSVLLRAIAETGLEDDPEFGAPTRGLVQETVQGLQTALFGSREVERNRRTLALLKLRRKLAVKRADKVFVVDVIVTVSDPDKAARIVNAIAKAYLADQAEARSNAANRASGELRGRLDSLRTDVNAAETRLEAFKAANGLIASSGRLVSEQQLTDSNARLIAARNRIAETKSKLQDLQGVRGAAFDTSALPEAIQSPTIERLRSQYSELASKEGDLRTQMGARHPYMAAIRTQMSDVKRLIDTELVRITKAAEIELQRAQAAEKLLKANLTELRTESVQTSKATVQLRELESSVQASRSIYDTYLVRSREIAEQANIDTANTRVITWAQPPEERSWPLRGLILSAGLMAGLGIGVGLAMVREYARPALLSRRQCERLLGAPVLATLPRSLNPHDPACQKEAIVALDTLRSQFRPPNGVERALVVVVVASIGDAGEQRSVIDVLSGTAAARGDRVLVVEADLNADDLGKGGLLEVLRGEMSLYAAITTNPATGARWLGIGNGDKPVSGAFDRANVEQFFDHVGGRFDLVLVNGGILPANTRIASVVGSADRLLVVARAGRTLQADLTDLDRVASAMGRAAFGAVLVDDRVRTR</sequence>
<feature type="transmembrane region" description="Helical" evidence="7">
    <location>
        <begin position="35"/>
        <end position="57"/>
    </location>
</feature>
<evidence type="ECO:0000256" key="1">
    <source>
        <dbReference type="ARBA" id="ARBA00004651"/>
    </source>
</evidence>
<dbReference type="AlphaFoldDB" id="A0A512IJD6"/>
<gene>
    <name evidence="10" type="ORF">MHA02_01970</name>
</gene>
<evidence type="ECO:0000259" key="8">
    <source>
        <dbReference type="Pfam" id="PF02706"/>
    </source>
</evidence>
<dbReference type="PANTHER" id="PTHR32309:SF13">
    <property type="entry name" value="FERRIC ENTEROBACTIN TRANSPORT PROTEIN FEPE"/>
    <property type="match status" value="1"/>
</dbReference>
<dbReference type="Pfam" id="PF13807">
    <property type="entry name" value="GNVR"/>
    <property type="match status" value="1"/>
</dbReference>
<comment type="subcellular location">
    <subcellularLocation>
        <location evidence="1">Cell membrane</location>
        <topology evidence="1">Multi-pass membrane protein</topology>
    </subcellularLocation>
</comment>
<protein>
    <submittedName>
        <fullName evidence="10">LPS biosynthesis protein</fullName>
    </submittedName>
</protein>
<dbReference type="InterPro" id="IPR032807">
    <property type="entry name" value="GNVR"/>
</dbReference>
<keyword evidence="6" id="KW-0175">Coiled coil</keyword>
<evidence type="ECO:0000256" key="7">
    <source>
        <dbReference type="SAM" id="Phobius"/>
    </source>
</evidence>
<evidence type="ECO:0000256" key="2">
    <source>
        <dbReference type="ARBA" id="ARBA00022475"/>
    </source>
</evidence>
<evidence type="ECO:0000256" key="4">
    <source>
        <dbReference type="ARBA" id="ARBA00022989"/>
    </source>
</evidence>
<keyword evidence="11" id="KW-1185">Reference proteome</keyword>
<dbReference type="OrthoDB" id="230260at2"/>
<evidence type="ECO:0000256" key="5">
    <source>
        <dbReference type="ARBA" id="ARBA00023136"/>
    </source>
</evidence>